<dbReference type="RefSeq" id="WP_408157054.1">
    <property type="nucleotide sequence ID" value="NZ_JAQQCL010000037.1"/>
</dbReference>
<accession>A0ABW9EQ08</accession>
<name>A0ABW9EQ08_9BURK</name>
<reference evidence="1 2" key="1">
    <citation type="journal article" date="2024" name="Chem. Sci.">
        <title>Discovery of megapolipeptins by genome mining of a Burkholderiales bacteria collection.</title>
        <authorList>
            <person name="Paulo B.S."/>
            <person name="Recchia M.J.J."/>
            <person name="Lee S."/>
            <person name="Fergusson C.H."/>
            <person name="Romanowski S.B."/>
            <person name="Hernandez A."/>
            <person name="Krull N."/>
            <person name="Liu D.Y."/>
            <person name="Cavanagh H."/>
            <person name="Bos A."/>
            <person name="Gray C.A."/>
            <person name="Murphy B.T."/>
            <person name="Linington R.G."/>
            <person name="Eustaquio A.S."/>
        </authorList>
    </citation>
    <scope>NUCLEOTIDE SEQUENCE [LARGE SCALE GENOMIC DNA]</scope>
    <source>
        <strain evidence="1 2">RL17-350-BIC-E</strain>
    </source>
</reference>
<keyword evidence="2" id="KW-1185">Reference proteome</keyword>
<comment type="caution">
    <text evidence="1">The sequence shown here is derived from an EMBL/GenBank/DDBJ whole genome shotgun (WGS) entry which is preliminary data.</text>
</comment>
<sequence>MGKTLLILPEQGFGDQIQLVRYAGVLKHRGAKRITLVCKPEIRAIFESVEGIDSVISTIVFNTSRCQAHDFWRYIHSIPFLPGTTAATIPASLPYLSVPKKRIENWSRRLPKSGLKIAGRSSAPARHPACSTNAHAMQSRQQKSGRSRFFVQYAGAGPN</sequence>
<protein>
    <recommendedName>
        <fullName evidence="3">Glycosyltransferase subfamily 4-like N-terminal domain-containing protein</fullName>
    </recommendedName>
</protein>
<proteinExistence type="predicted"/>
<dbReference type="SUPFAM" id="SSF53756">
    <property type="entry name" value="UDP-Glycosyltransferase/glycogen phosphorylase"/>
    <property type="match status" value="1"/>
</dbReference>
<dbReference type="EMBL" id="JAQQCL010000037">
    <property type="protein sequence ID" value="MFM0721004.1"/>
    <property type="molecule type" value="Genomic_DNA"/>
</dbReference>
<organism evidence="1 2">
    <name type="scientific">Paraburkholderia strydomiana</name>
    <dbReference type="NCBI Taxonomy" id="1245417"/>
    <lineage>
        <taxon>Bacteria</taxon>
        <taxon>Pseudomonadati</taxon>
        <taxon>Pseudomonadota</taxon>
        <taxon>Betaproteobacteria</taxon>
        <taxon>Burkholderiales</taxon>
        <taxon>Burkholderiaceae</taxon>
        <taxon>Paraburkholderia</taxon>
    </lineage>
</organism>
<evidence type="ECO:0000313" key="2">
    <source>
        <dbReference type="Proteomes" id="UP001629392"/>
    </source>
</evidence>
<dbReference type="Proteomes" id="UP001629392">
    <property type="component" value="Unassembled WGS sequence"/>
</dbReference>
<evidence type="ECO:0000313" key="1">
    <source>
        <dbReference type="EMBL" id="MFM0721004.1"/>
    </source>
</evidence>
<gene>
    <name evidence="1" type="ORF">PQQ73_32350</name>
</gene>
<evidence type="ECO:0008006" key="3">
    <source>
        <dbReference type="Google" id="ProtNLM"/>
    </source>
</evidence>